<dbReference type="GO" id="GO:0019005">
    <property type="term" value="C:SCF ubiquitin ligase complex"/>
    <property type="evidence" value="ECO:0007669"/>
    <property type="project" value="UniProtKB-ARBA"/>
</dbReference>
<evidence type="ECO:0000256" key="5">
    <source>
        <dbReference type="ARBA" id="ARBA00022786"/>
    </source>
</evidence>
<dbReference type="InterPro" id="IPR036317">
    <property type="entry name" value="Cullin_homology_sf"/>
</dbReference>
<dbReference type="Proteomes" id="UP000694520">
    <property type="component" value="Chromosome 4"/>
</dbReference>
<evidence type="ECO:0000256" key="7">
    <source>
        <dbReference type="ARBA" id="ARBA00069612"/>
    </source>
</evidence>
<dbReference type="InterPro" id="IPR016157">
    <property type="entry name" value="Cullin_CS"/>
</dbReference>
<sequence>MSSDWSQNPSELNHLGIDELWDNIRAGIQQVYARQSMVKSRYIELYTLLYNHCLYVSPQAQTQSKKGQKLREDKTVGFELYKRIKEFLKNHLTNLPKDGEDLMDIGILKFYTQQWEDYQFSSKVLNGICARLNKHLLNSTNNEGHNVCEIYSLAMVTWRDCLFRPLNKQVTNAVLKLIEKERNGESINTRLISGAIQSYLELGVNEDNQFEEGPMLTVYKEAFESQFLADTERYYTRKSTELLQQNPVTEYMKKVEALLLEERQRARVYLHQSSKGKLARKCRQVLVEKHLEIFLTEFQNLLNANKSEDLGRMYRLIYRIKNGLGEFKKLLETHIHNQGLSAIEECGEAALNDPRMYVEIVLNIHKKYNALVISAFRNHADFVAALDKACSGFINNNAVTKMAQSSSKSPELLAQYCDSLLKKSSKNPEEAELEDTLNHVMTVFKYMDDKDVVQKFYTKMLAKRLVHQNSESDDAEASMVSKLKQACGFEYTSKLQRMFQDIGVSKALNAQFKKHLMDSEPLDLDFSIHVLSYGWWPFEESCTVLLPSELEPCYRRFTAFYASCYSDRKLSWAYQLSEGELVTNYFKNNYTLHVSTFQMAILLQYNTEDAYTVQQLMDSTQIKMDIVAQVLQILLKFKLLVLEDKSANVDEVELKPDTLIKLHFGYKSKKLRVNISLPMKIEQKREQETMYKNIEEDRKLLIQAAIVRIMKMRKVVKHQQLLGEVATQLSSVFKPQISVIKKCIDILIEKEYLERVGDEKDTYSYLA</sequence>
<dbReference type="GO" id="GO:0070936">
    <property type="term" value="P:protein K48-linked ubiquitination"/>
    <property type="evidence" value="ECO:0007669"/>
    <property type="project" value="UniProtKB-ARBA"/>
</dbReference>
<dbReference type="FunFam" id="1.10.10.10:FF:000161">
    <property type="entry name" value="Cullin 1"/>
    <property type="match status" value="1"/>
</dbReference>
<dbReference type="GO" id="GO:0005634">
    <property type="term" value="C:nucleus"/>
    <property type="evidence" value="ECO:0007669"/>
    <property type="project" value="UniProtKB-ARBA"/>
</dbReference>
<dbReference type="PROSITE" id="PS01256">
    <property type="entry name" value="CULLIN_1"/>
    <property type="match status" value="1"/>
</dbReference>
<dbReference type="PROSITE" id="PS50069">
    <property type="entry name" value="CULLIN_2"/>
    <property type="match status" value="1"/>
</dbReference>
<keyword evidence="5" id="KW-0833">Ubl conjugation pathway</keyword>
<protein>
    <recommendedName>
        <fullName evidence="7">Cullin-1</fullName>
    </recommendedName>
</protein>
<dbReference type="PANTHER" id="PTHR11932">
    <property type="entry name" value="CULLIN"/>
    <property type="match status" value="1"/>
</dbReference>
<dbReference type="FunFam" id="1.20.1310.10:FF:000019">
    <property type="entry name" value="Cullin 1"/>
    <property type="match status" value="1"/>
</dbReference>
<feature type="domain" description="Cullin family profile" evidence="10">
    <location>
        <begin position="408"/>
        <end position="635"/>
    </location>
</feature>
<dbReference type="InterPro" id="IPR001373">
    <property type="entry name" value="Cullin_N"/>
</dbReference>
<keyword evidence="3" id="KW-0488">Methylation</keyword>
<dbReference type="GO" id="GO:0031146">
    <property type="term" value="P:SCF-dependent proteasomal ubiquitin-dependent protein catabolic process"/>
    <property type="evidence" value="ECO:0007669"/>
    <property type="project" value="UniProtKB-ARBA"/>
</dbReference>
<dbReference type="GO" id="GO:0006915">
    <property type="term" value="P:apoptotic process"/>
    <property type="evidence" value="ECO:0007669"/>
    <property type="project" value="UniProtKB-ARBA"/>
</dbReference>
<reference evidence="11" key="1">
    <citation type="submission" date="2019-05" db="EMBL/GenBank/DDBJ databases">
        <authorList>
            <person name="Zhang S."/>
            <person name="Liu J."/>
        </authorList>
    </citation>
    <scope>NUCLEOTIDE SEQUENCE [LARGE SCALE GENOMIC DNA]</scope>
</reference>
<dbReference type="Pfam" id="PF00888">
    <property type="entry name" value="Cullin"/>
    <property type="match status" value="1"/>
</dbReference>
<dbReference type="InterPro" id="IPR045093">
    <property type="entry name" value="Cullin"/>
</dbReference>
<dbReference type="GeneTree" id="ENSGT00940000154774"/>
<dbReference type="Gene3D" id="1.20.1310.10">
    <property type="entry name" value="Cullin Repeats"/>
    <property type="match status" value="4"/>
</dbReference>
<dbReference type="Gene3D" id="4.10.1030.10">
    <property type="entry name" value="Ring Box Chain A, domain 5"/>
    <property type="match status" value="1"/>
</dbReference>
<keyword evidence="12" id="KW-1185">Reference proteome</keyword>
<comment type="pathway">
    <text evidence="1">Protein modification; protein ubiquitination.</text>
</comment>
<dbReference type="InterPro" id="IPR036388">
    <property type="entry name" value="WH-like_DNA-bd_sf"/>
</dbReference>
<dbReference type="FunFam" id="1.20.1310.10:FF:000023">
    <property type="entry name" value="cullin-1"/>
    <property type="match status" value="1"/>
</dbReference>
<reference evidence="11" key="2">
    <citation type="submission" date="2025-08" db="UniProtKB">
        <authorList>
            <consortium name="Ensembl"/>
        </authorList>
    </citation>
    <scope>IDENTIFICATION</scope>
</reference>
<dbReference type="UniPathway" id="UPA00143"/>
<evidence type="ECO:0000313" key="12">
    <source>
        <dbReference type="Proteomes" id="UP000694520"/>
    </source>
</evidence>
<evidence type="ECO:0000256" key="9">
    <source>
        <dbReference type="RuleBase" id="RU003829"/>
    </source>
</evidence>
<dbReference type="SUPFAM" id="SSF46785">
    <property type="entry name" value="Winged helix' DNA-binding domain"/>
    <property type="match status" value="1"/>
</dbReference>
<dbReference type="SMART" id="SM00182">
    <property type="entry name" value="CULLIN"/>
    <property type="match status" value="1"/>
</dbReference>
<dbReference type="GO" id="GO:0031625">
    <property type="term" value="F:ubiquitin protein ligase binding"/>
    <property type="evidence" value="ECO:0007669"/>
    <property type="project" value="InterPro"/>
</dbReference>
<dbReference type="FunFam" id="3.30.230.130:FF:000003">
    <property type="entry name" value="Cullin 2"/>
    <property type="match status" value="1"/>
</dbReference>
<organism evidence="11 12">
    <name type="scientific">Bos mutus grunniens</name>
    <name type="common">Wild yak</name>
    <name type="synonym">Bos grunniens</name>
    <dbReference type="NCBI Taxonomy" id="30521"/>
    <lineage>
        <taxon>Eukaryota</taxon>
        <taxon>Metazoa</taxon>
        <taxon>Chordata</taxon>
        <taxon>Craniata</taxon>
        <taxon>Vertebrata</taxon>
        <taxon>Euteleostomi</taxon>
        <taxon>Mammalia</taxon>
        <taxon>Eutheria</taxon>
        <taxon>Laurasiatheria</taxon>
        <taxon>Artiodactyla</taxon>
        <taxon>Ruminantia</taxon>
        <taxon>Pecora</taxon>
        <taxon>Bovidae</taxon>
        <taxon>Bovinae</taxon>
        <taxon>Bos</taxon>
    </lineage>
</organism>
<evidence type="ECO:0000256" key="2">
    <source>
        <dbReference type="ARBA" id="ARBA00006019"/>
    </source>
</evidence>
<dbReference type="InterPro" id="IPR016158">
    <property type="entry name" value="Cullin_homology"/>
</dbReference>
<reference evidence="11" key="3">
    <citation type="submission" date="2025-09" db="UniProtKB">
        <authorList>
            <consortium name="Ensembl"/>
        </authorList>
    </citation>
    <scope>IDENTIFICATION</scope>
</reference>
<dbReference type="InterPro" id="IPR059120">
    <property type="entry name" value="Cullin-like_AB"/>
</dbReference>
<dbReference type="SUPFAM" id="SSF74788">
    <property type="entry name" value="Cullin repeat-like"/>
    <property type="match status" value="1"/>
</dbReference>
<dbReference type="FunFam" id="4.10.1030.10:FF:000002">
    <property type="entry name" value="cullin homolog 1"/>
    <property type="match status" value="1"/>
</dbReference>
<keyword evidence="4" id="KW-1017">Isopeptide bond</keyword>
<dbReference type="SUPFAM" id="SSF75632">
    <property type="entry name" value="Cullin homology domain"/>
    <property type="match status" value="1"/>
</dbReference>
<dbReference type="FunFam" id="1.10.10.10:FF:000014">
    <property type="entry name" value="Cullin 1"/>
    <property type="match status" value="1"/>
</dbReference>
<dbReference type="SMART" id="SM00884">
    <property type="entry name" value="Cullin_Nedd8"/>
    <property type="match status" value="1"/>
</dbReference>
<dbReference type="Gene3D" id="1.10.10.10">
    <property type="entry name" value="Winged helix-like DNA-binding domain superfamily/Winged helix DNA-binding domain"/>
    <property type="match status" value="2"/>
</dbReference>
<dbReference type="InterPro" id="IPR016159">
    <property type="entry name" value="Cullin_repeat-like_dom_sf"/>
</dbReference>
<dbReference type="AlphaFoldDB" id="A0A8C0AGV3"/>
<proteinExistence type="inferred from homology"/>
<evidence type="ECO:0000259" key="10">
    <source>
        <dbReference type="PROSITE" id="PS50069"/>
    </source>
</evidence>
<accession>A0A8C0AGV3</accession>
<dbReference type="FunFam" id="1.20.1310.10:FF:000011">
    <property type="entry name" value="Cullin 1"/>
    <property type="match status" value="1"/>
</dbReference>
<dbReference type="FunFam" id="1.20.1310.10:FF:000007">
    <property type="entry name" value="Cullin 1"/>
    <property type="match status" value="1"/>
</dbReference>
<evidence type="ECO:0000313" key="11">
    <source>
        <dbReference type="Ensembl" id="ENSBGRP00000031125.1"/>
    </source>
</evidence>
<name>A0A8C0AGV3_BOSMU</name>
<dbReference type="Ensembl" id="ENSBGRT00000035996.1">
    <property type="protein sequence ID" value="ENSBGRP00000031125.1"/>
    <property type="gene ID" value="ENSBGRG00000019597.1"/>
</dbReference>
<dbReference type="InterPro" id="IPR019559">
    <property type="entry name" value="Cullin_neddylation_domain"/>
</dbReference>
<comment type="similarity">
    <text evidence="2 8 9">Belongs to the cullin family.</text>
</comment>
<evidence type="ECO:0000256" key="6">
    <source>
        <dbReference type="ARBA" id="ARBA00022843"/>
    </source>
</evidence>
<keyword evidence="6" id="KW-0832">Ubl conjugation</keyword>
<evidence type="ECO:0000256" key="4">
    <source>
        <dbReference type="ARBA" id="ARBA00022499"/>
    </source>
</evidence>
<evidence type="ECO:0000256" key="8">
    <source>
        <dbReference type="PROSITE-ProRule" id="PRU00330"/>
    </source>
</evidence>
<dbReference type="Pfam" id="PF10557">
    <property type="entry name" value="Cullin_Nedd8"/>
    <property type="match status" value="1"/>
</dbReference>
<evidence type="ECO:0000256" key="3">
    <source>
        <dbReference type="ARBA" id="ARBA00022481"/>
    </source>
</evidence>
<dbReference type="InterPro" id="IPR036390">
    <property type="entry name" value="WH_DNA-bd_sf"/>
</dbReference>
<dbReference type="Pfam" id="PF26557">
    <property type="entry name" value="Cullin_AB"/>
    <property type="match status" value="1"/>
</dbReference>
<evidence type="ECO:0000256" key="1">
    <source>
        <dbReference type="ARBA" id="ARBA00004906"/>
    </source>
</evidence>